<dbReference type="InterPro" id="IPR036282">
    <property type="entry name" value="Glutathione-S-Trfase_C_sf"/>
</dbReference>
<dbReference type="SUPFAM" id="SSF49899">
    <property type="entry name" value="Concanavalin A-like lectins/glucanases"/>
    <property type="match status" value="1"/>
</dbReference>
<dbReference type="GO" id="GO:0008061">
    <property type="term" value="F:chitin binding"/>
    <property type="evidence" value="ECO:0007669"/>
    <property type="project" value="InterPro"/>
</dbReference>
<dbReference type="InterPro" id="IPR013320">
    <property type="entry name" value="ConA-like_dom_sf"/>
</dbReference>
<reference evidence="9" key="1">
    <citation type="submission" date="2017-01" db="EMBL/GenBank/DDBJ databases">
        <title>Comparative genomics of anhydrobiosis in the tardigrade Hypsibius dujardini.</title>
        <authorList>
            <person name="Yoshida Y."/>
            <person name="Koutsovoulos G."/>
            <person name="Laetsch D."/>
            <person name="Stevens L."/>
            <person name="Kumar S."/>
            <person name="Horikawa D."/>
            <person name="Ishino K."/>
            <person name="Komine S."/>
            <person name="Tomita M."/>
            <person name="Blaxter M."/>
            <person name="Arakawa K."/>
        </authorList>
    </citation>
    <scope>NUCLEOTIDE SEQUENCE [LARGE SCALE GENOMIC DNA]</scope>
    <source>
        <strain evidence="9">Z151</strain>
    </source>
</reference>
<dbReference type="InterPro" id="IPR002557">
    <property type="entry name" value="Chitin-bd_dom"/>
</dbReference>
<dbReference type="PANTHER" id="PTHR11571:SF224">
    <property type="entry name" value="HEMATOPOIETIC PROSTAGLANDIN D SYNTHASE"/>
    <property type="match status" value="1"/>
</dbReference>
<sequence length="450" mass="49710">MGVGWVALLFGSFSIFVAVAFAASIDCDFSLPGNFCGWIPSASSANWRTASGSVDAINYNSNMSSSLALIPTGYHSYAIVTTPFGVMFAFLESPEIQVSAGSTFSFYFRHWSVSYDQVRLVYIPSYYKNSEVSVLHEKILWSGHSQEWDQATVGLTPEMGTFKLRFVFRMEYGRMSSRITGFKLNGTIVDPPGMEQVMISRNDAPLGLRPDLCVNGTGFYTAPDCMSFVKCDHDGGAYASQCPGGFVYDPLGRRCDVPAKNPNCLRSMEKDIEKSSVVSARPLSNDSSCSQAINFSKALMFIMDGKPLPESIAIARFAARETGLAGKDNFESARIDALVDYLGDAQKGLQALRTEPDEKKKAALKEEYIKVGLQPYLQELERHLEANNNGKGFLFGSEPTWADFALTVFVDNPAFDTTLLDNFALLNAHHKRVHELKPIKEWLQKHSAKA</sequence>
<dbReference type="GO" id="GO:0006749">
    <property type="term" value="P:glutathione metabolic process"/>
    <property type="evidence" value="ECO:0007669"/>
    <property type="project" value="TreeGrafter"/>
</dbReference>
<comment type="caution">
    <text evidence="8">The sequence shown here is derived from an EMBL/GenBank/DDBJ whole genome shotgun (WGS) entry which is preliminary data.</text>
</comment>
<dbReference type="GO" id="GO:0016020">
    <property type="term" value="C:membrane"/>
    <property type="evidence" value="ECO:0007669"/>
    <property type="project" value="InterPro"/>
</dbReference>
<dbReference type="Gene3D" id="2.60.120.200">
    <property type="match status" value="1"/>
</dbReference>
<feature type="signal peptide" evidence="4">
    <location>
        <begin position="1"/>
        <end position="22"/>
    </location>
</feature>
<keyword evidence="9" id="KW-1185">Reference proteome</keyword>
<keyword evidence="2" id="KW-0808">Transferase</keyword>
<dbReference type="InterPro" id="IPR004046">
    <property type="entry name" value="GST_C"/>
</dbReference>
<evidence type="ECO:0000313" key="8">
    <source>
        <dbReference type="EMBL" id="OWA51149.1"/>
    </source>
</evidence>
<accession>A0A9X6ND64</accession>
<evidence type="ECO:0000256" key="3">
    <source>
        <dbReference type="ARBA" id="ARBA00047960"/>
    </source>
</evidence>
<dbReference type="PROSITE" id="PS50060">
    <property type="entry name" value="MAM_2"/>
    <property type="match status" value="1"/>
</dbReference>
<dbReference type="InterPro" id="IPR050213">
    <property type="entry name" value="GST_superfamily"/>
</dbReference>
<evidence type="ECO:0000259" key="7">
    <source>
        <dbReference type="PROSITE" id="PS50940"/>
    </source>
</evidence>
<feature type="chain" id="PRO_5040772761" description="glutathione transferase" evidence="4">
    <location>
        <begin position="23"/>
        <end position="450"/>
    </location>
</feature>
<dbReference type="Gene3D" id="3.40.30.10">
    <property type="entry name" value="Glutaredoxin"/>
    <property type="match status" value="1"/>
</dbReference>
<feature type="domain" description="MAM" evidence="5">
    <location>
        <begin position="25"/>
        <end position="215"/>
    </location>
</feature>
<evidence type="ECO:0000256" key="4">
    <source>
        <dbReference type="SAM" id="SignalP"/>
    </source>
</evidence>
<dbReference type="GO" id="GO:0005576">
    <property type="term" value="C:extracellular region"/>
    <property type="evidence" value="ECO:0007669"/>
    <property type="project" value="InterPro"/>
</dbReference>
<dbReference type="InterPro" id="IPR036508">
    <property type="entry name" value="Chitin-bd_dom_sf"/>
</dbReference>
<dbReference type="EC" id="2.5.1.18" evidence="1"/>
<dbReference type="Proteomes" id="UP000192578">
    <property type="component" value="Unassembled WGS sequence"/>
</dbReference>
<dbReference type="SMART" id="SM00494">
    <property type="entry name" value="ChtBD2"/>
    <property type="match status" value="1"/>
</dbReference>
<dbReference type="PANTHER" id="PTHR11571">
    <property type="entry name" value="GLUTATHIONE S-TRANSFERASE"/>
    <property type="match status" value="1"/>
</dbReference>
<protein>
    <recommendedName>
        <fullName evidence="1">glutathione transferase</fullName>
        <ecNumber evidence="1">2.5.1.18</ecNumber>
    </recommendedName>
</protein>
<evidence type="ECO:0000256" key="1">
    <source>
        <dbReference type="ARBA" id="ARBA00012452"/>
    </source>
</evidence>
<evidence type="ECO:0000256" key="2">
    <source>
        <dbReference type="ARBA" id="ARBA00022679"/>
    </source>
</evidence>
<dbReference type="PROSITE" id="PS50940">
    <property type="entry name" value="CHIT_BIND_II"/>
    <property type="match status" value="1"/>
</dbReference>
<dbReference type="InterPro" id="IPR000998">
    <property type="entry name" value="MAM_dom"/>
</dbReference>
<dbReference type="CDD" id="cd03192">
    <property type="entry name" value="GST_C_Sigma_like"/>
    <property type="match status" value="1"/>
</dbReference>
<dbReference type="EMBL" id="MTYJ01000216">
    <property type="protein sequence ID" value="OWA51149.1"/>
    <property type="molecule type" value="Genomic_DNA"/>
</dbReference>
<feature type="domain" description="Chitin-binding type-2" evidence="7">
    <location>
        <begin position="210"/>
        <end position="266"/>
    </location>
</feature>
<dbReference type="Pfam" id="PF14497">
    <property type="entry name" value="GST_C_3"/>
    <property type="match status" value="1"/>
</dbReference>
<proteinExistence type="predicted"/>
<evidence type="ECO:0000259" key="5">
    <source>
        <dbReference type="PROSITE" id="PS50060"/>
    </source>
</evidence>
<dbReference type="InterPro" id="IPR010987">
    <property type="entry name" value="Glutathione-S-Trfase_C-like"/>
</dbReference>
<comment type="catalytic activity">
    <reaction evidence="3">
        <text>RX + glutathione = an S-substituted glutathione + a halide anion + H(+)</text>
        <dbReference type="Rhea" id="RHEA:16437"/>
        <dbReference type="ChEBI" id="CHEBI:15378"/>
        <dbReference type="ChEBI" id="CHEBI:16042"/>
        <dbReference type="ChEBI" id="CHEBI:17792"/>
        <dbReference type="ChEBI" id="CHEBI:57925"/>
        <dbReference type="ChEBI" id="CHEBI:90779"/>
        <dbReference type="EC" id="2.5.1.18"/>
    </reaction>
</comment>
<feature type="domain" description="GST C-terminal" evidence="6">
    <location>
        <begin position="328"/>
        <end position="450"/>
    </location>
</feature>
<dbReference type="SUPFAM" id="SSF57625">
    <property type="entry name" value="Invertebrate chitin-binding proteins"/>
    <property type="match status" value="1"/>
</dbReference>
<dbReference type="Pfam" id="PF01607">
    <property type="entry name" value="CBM_14"/>
    <property type="match status" value="1"/>
</dbReference>
<name>A0A9X6ND64_HYPEX</name>
<keyword evidence="4" id="KW-0732">Signal</keyword>
<dbReference type="Gene3D" id="1.20.1050.10">
    <property type="match status" value="1"/>
</dbReference>
<dbReference type="FunFam" id="1.20.1050.10:FF:000030">
    <property type="entry name" value="Glutathione S-transferase S1"/>
    <property type="match status" value="1"/>
</dbReference>
<dbReference type="OrthoDB" id="414243at2759"/>
<dbReference type="PROSITE" id="PS50405">
    <property type="entry name" value="GST_CTER"/>
    <property type="match status" value="1"/>
</dbReference>
<dbReference type="SUPFAM" id="SSF47616">
    <property type="entry name" value="GST C-terminal domain-like"/>
    <property type="match status" value="1"/>
</dbReference>
<dbReference type="GO" id="GO:0004364">
    <property type="term" value="F:glutathione transferase activity"/>
    <property type="evidence" value="ECO:0007669"/>
    <property type="project" value="UniProtKB-EC"/>
</dbReference>
<gene>
    <name evidence="8" type="ORF">BV898_15644</name>
</gene>
<dbReference type="Gene3D" id="2.170.140.10">
    <property type="entry name" value="Chitin binding domain"/>
    <property type="match status" value="1"/>
</dbReference>
<organism evidence="8 9">
    <name type="scientific">Hypsibius exemplaris</name>
    <name type="common">Freshwater tardigrade</name>
    <dbReference type="NCBI Taxonomy" id="2072580"/>
    <lineage>
        <taxon>Eukaryota</taxon>
        <taxon>Metazoa</taxon>
        <taxon>Ecdysozoa</taxon>
        <taxon>Tardigrada</taxon>
        <taxon>Eutardigrada</taxon>
        <taxon>Parachela</taxon>
        <taxon>Hypsibioidea</taxon>
        <taxon>Hypsibiidae</taxon>
        <taxon>Hypsibius</taxon>
    </lineage>
</organism>
<evidence type="ECO:0000259" key="6">
    <source>
        <dbReference type="PROSITE" id="PS50405"/>
    </source>
</evidence>
<dbReference type="AlphaFoldDB" id="A0A9X6ND64"/>
<evidence type="ECO:0000313" key="9">
    <source>
        <dbReference type="Proteomes" id="UP000192578"/>
    </source>
</evidence>